<organism evidence="2 3">
    <name type="scientific">Paenibacillus harenae</name>
    <dbReference type="NCBI Taxonomy" id="306543"/>
    <lineage>
        <taxon>Bacteria</taxon>
        <taxon>Bacillati</taxon>
        <taxon>Bacillota</taxon>
        <taxon>Bacilli</taxon>
        <taxon>Bacillales</taxon>
        <taxon>Paenibacillaceae</taxon>
        <taxon>Paenibacillus</taxon>
    </lineage>
</organism>
<dbReference type="EMBL" id="JAUSSU010000003">
    <property type="protein sequence ID" value="MDQ0112555.1"/>
    <property type="molecule type" value="Genomic_DNA"/>
</dbReference>
<evidence type="ECO:0000313" key="3">
    <source>
        <dbReference type="Proteomes" id="UP001229346"/>
    </source>
</evidence>
<proteinExistence type="predicted"/>
<dbReference type="Proteomes" id="UP001229346">
    <property type="component" value="Unassembled WGS sequence"/>
</dbReference>
<protein>
    <submittedName>
        <fullName evidence="2">RimJ/RimL family protein N-acetyltransferase</fullName>
    </submittedName>
</protein>
<keyword evidence="3" id="KW-1185">Reference proteome</keyword>
<feature type="domain" description="N-acetyltransferase" evidence="1">
    <location>
        <begin position="17"/>
        <end position="167"/>
    </location>
</feature>
<accession>A0ABT9U1I6</accession>
<dbReference type="Pfam" id="PF13302">
    <property type="entry name" value="Acetyltransf_3"/>
    <property type="match status" value="1"/>
</dbReference>
<dbReference type="InterPro" id="IPR016181">
    <property type="entry name" value="Acyl_CoA_acyltransferase"/>
</dbReference>
<name>A0ABT9U1I6_PAEHA</name>
<dbReference type="PANTHER" id="PTHR43792">
    <property type="entry name" value="GNAT FAMILY, PUTATIVE (AFU_ORTHOLOGUE AFUA_3G00765)-RELATED-RELATED"/>
    <property type="match status" value="1"/>
</dbReference>
<dbReference type="InterPro" id="IPR051531">
    <property type="entry name" value="N-acetyltransferase"/>
</dbReference>
<dbReference type="Gene3D" id="3.40.630.30">
    <property type="match status" value="1"/>
</dbReference>
<comment type="caution">
    <text evidence="2">The sequence shown here is derived from an EMBL/GenBank/DDBJ whole genome shotgun (WGS) entry which is preliminary data.</text>
</comment>
<dbReference type="SUPFAM" id="SSF55729">
    <property type="entry name" value="Acyl-CoA N-acyltransferases (Nat)"/>
    <property type="match status" value="1"/>
</dbReference>
<dbReference type="InterPro" id="IPR000182">
    <property type="entry name" value="GNAT_dom"/>
</dbReference>
<gene>
    <name evidence="2" type="ORF">J2T15_001990</name>
</gene>
<evidence type="ECO:0000259" key="1">
    <source>
        <dbReference type="PROSITE" id="PS51186"/>
    </source>
</evidence>
<sequence length="167" mass="19288">MKYDFTPMEFHLKTERLDLRMWEESDAVWMRQLVGERGVAIPTLDDARNQIINMRKRAVENGISLLTIRRRDEGDFIGYCGLIIGRSTLEEPEIAYELFRSAHGKGYATEAASVVLDAAIATGRHRLWSTVGAWNVASLRVLEKIGFKWHHSTWDERGEIVWNVREI</sequence>
<evidence type="ECO:0000313" key="2">
    <source>
        <dbReference type="EMBL" id="MDQ0112555.1"/>
    </source>
</evidence>
<dbReference type="PROSITE" id="PS51186">
    <property type="entry name" value="GNAT"/>
    <property type="match status" value="1"/>
</dbReference>
<reference evidence="2 3" key="1">
    <citation type="submission" date="2023-07" db="EMBL/GenBank/DDBJ databases">
        <title>Sorghum-associated microbial communities from plants grown in Nebraska, USA.</title>
        <authorList>
            <person name="Schachtman D."/>
        </authorList>
    </citation>
    <scope>NUCLEOTIDE SEQUENCE [LARGE SCALE GENOMIC DNA]</scope>
    <source>
        <strain evidence="2 3">CC482</strain>
    </source>
</reference>
<dbReference type="PANTHER" id="PTHR43792:SF1">
    <property type="entry name" value="N-ACETYLTRANSFERASE DOMAIN-CONTAINING PROTEIN"/>
    <property type="match status" value="1"/>
</dbReference>
<dbReference type="RefSeq" id="WP_307203425.1">
    <property type="nucleotide sequence ID" value="NZ_JAUSSU010000003.1"/>
</dbReference>